<dbReference type="OrthoDB" id="3229302at2"/>
<dbReference type="GO" id="GO:0005886">
    <property type="term" value="C:plasma membrane"/>
    <property type="evidence" value="ECO:0007669"/>
    <property type="project" value="UniProtKB-SubCell"/>
</dbReference>
<comment type="subcellular location">
    <subcellularLocation>
        <location evidence="1">Cell membrane</location>
        <topology evidence="1">Multi-pass membrane protein</topology>
    </subcellularLocation>
</comment>
<dbReference type="PANTHER" id="PTHR30213:SF1">
    <property type="entry name" value="INNER MEMBRANE PROTEIN YHJD"/>
    <property type="match status" value="1"/>
</dbReference>
<keyword evidence="5 6" id="KW-0472">Membrane</keyword>
<evidence type="ECO:0000256" key="3">
    <source>
        <dbReference type="ARBA" id="ARBA00022692"/>
    </source>
</evidence>
<keyword evidence="4 6" id="KW-1133">Transmembrane helix</keyword>
<sequence>MAALIAWVQRVVAWVMRLKPVRVFLDYSEHRGPLLAAGLSNQAVFAVFAALWVTFSVFGIVLAGNTELREALFELIATAVPGLIDVGEGGAIDPADLVNPSVLSWTGAIALVGLFFTALGWLASARDAIRLLGDLPGPRTNFLLLKLKDLGLAIGFGALLVVSAALSVFATQALGGVLDWLGIRDDTAATVTARVLSVLVMFTLDAVVLGGLYRILAGVHIPLRQLAGGALLGALALGVLKILGTALLGGATNNPLLASFAVIIGLLIWFTLVCQVILIAASWVFVSMADAGLPLDAKLASERAAKVAAERERLREEVRAELSAEKRPGFFRRLFGRRSG</sequence>
<keyword evidence="8" id="KW-1185">Reference proteome</keyword>
<dbReference type="InterPro" id="IPR017039">
    <property type="entry name" value="Virul_fac_BrkB"/>
</dbReference>
<dbReference type="RefSeq" id="WP_149324105.1">
    <property type="nucleotide sequence ID" value="NZ_CP043504.1"/>
</dbReference>
<feature type="transmembrane region" description="Helical" evidence="6">
    <location>
        <begin position="102"/>
        <end position="123"/>
    </location>
</feature>
<feature type="transmembrane region" description="Helical" evidence="6">
    <location>
        <begin position="150"/>
        <end position="175"/>
    </location>
</feature>
<dbReference type="PANTHER" id="PTHR30213">
    <property type="entry name" value="INNER MEMBRANE PROTEIN YHJD"/>
    <property type="match status" value="1"/>
</dbReference>
<dbReference type="AlphaFoldDB" id="A0A5C1Y6Z8"/>
<evidence type="ECO:0000313" key="8">
    <source>
        <dbReference type="Proteomes" id="UP000322159"/>
    </source>
</evidence>
<accession>A0A5C1Y6Z8</accession>
<dbReference type="KEGG" id="lyk:FLP23_00695"/>
<feature type="transmembrane region" description="Helical" evidence="6">
    <location>
        <begin position="228"/>
        <end position="251"/>
    </location>
</feature>
<evidence type="ECO:0000256" key="2">
    <source>
        <dbReference type="ARBA" id="ARBA00022475"/>
    </source>
</evidence>
<evidence type="ECO:0000256" key="6">
    <source>
        <dbReference type="SAM" id="Phobius"/>
    </source>
</evidence>
<evidence type="ECO:0000256" key="1">
    <source>
        <dbReference type="ARBA" id="ARBA00004651"/>
    </source>
</evidence>
<dbReference type="Proteomes" id="UP000322159">
    <property type="component" value="Chromosome"/>
</dbReference>
<feature type="transmembrane region" description="Helical" evidence="6">
    <location>
        <begin position="43"/>
        <end position="64"/>
    </location>
</feature>
<evidence type="ECO:0000313" key="7">
    <source>
        <dbReference type="EMBL" id="QEO08672.1"/>
    </source>
</evidence>
<reference evidence="7 8" key="1">
    <citation type="submission" date="2019-09" db="EMBL/GenBank/DDBJ databases">
        <title>Genome sequencing of strain KACC 19322.</title>
        <authorList>
            <person name="Heo J."/>
            <person name="Kim S.-J."/>
            <person name="Kim J.-S."/>
            <person name="Hong S.-B."/>
            <person name="Kwon S.-W."/>
        </authorList>
    </citation>
    <scope>NUCLEOTIDE SEQUENCE [LARGE SCALE GENOMIC DNA]</scope>
    <source>
        <strain evidence="7 8">KACC 19322</strain>
    </source>
</reference>
<gene>
    <name evidence="7" type="ORF">FLP23_00695</name>
</gene>
<keyword evidence="2" id="KW-1003">Cell membrane</keyword>
<feature type="transmembrane region" description="Helical" evidence="6">
    <location>
        <begin position="195"/>
        <end position="216"/>
    </location>
</feature>
<feature type="transmembrane region" description="Helical" evidence="6">
    <location>
        <begin position="257"/>
        <end position="286"/>
    </location>
</feature>
<feature type="transmembrane region" description="Helical" evidence="6">
    <location>
        <begin position="71"/>
        <end position="90"/>
    </location>
</feature>
<name>A0A5C1Y6Z8_9MICO</name>
<evidence type="ECO:0000256" key="4">
    <source>
        <dbReference type="ARBA" id="ARBA00022989"/>
    </source>
</evidence>
<protein>
    <submittedName>
        <fullName evidence="7">YihY/virulence factor BrkB family protein</fullName>
    </submittedName>
</protein>
<keyword evidence="3 6" id="KW-0812">Transmembrane</keyword>
<organism evidence="7 8">
    <name type="scientific">Protaetiibacter larvae</name>
    <dbReference type="NCBI Taxonomy" id="2592654"/>
    <lineage>
        <taxon>Bacteria</taxon>
        <taxon>Bacillati</taxon>
        <taxon>Actinomycetota</taxon>
        <taxon>Actinomycetes</taxon>
        <taxon>Micrococcales</taxon>
        <taxon>Microbacteriaceae</taxon>
        <taxon>Protaetiibacter</taxon>
    </lineage>
</organism>
<proteinExistence type="predicted"/>
<dbReference type="Pfam" id="PF03631">
    <property type="entry name" value="Virul_fac_BrkB"/>
    <property type="match status" value="1"/>
</dbReference>
<evidence type="ECO:0000256" key="5">
    <source>
        <dbReference type="ARBA" id="ARBA00023136"/>
    </source>
</evidence>
<dbReference type="EMBL" id="CP043504">
    <property type="protein sequence ID" value="QEO08672.1"/>
    <property type="molecule type" value="Genomic_DNA"/>
</dbReference>